<evidence type="ECO:0000313" key="19">
    <source>
        <dbReference type="Proteomes" id="UP001044222"/>
    </source>
</evidence>
<dbReference type="Gene3D" id="1.20.120.550">
    <property type="entry name" value="Membrane associated eicosanoid/glutathione metabolism-like domain"/>
    <property type="match status" value="1"/>
</dbReference>
<evidence type="ECO:0000313" key="18">
    <source>
        <dbReference type="EMBL" id="KAG5846158.1"/>
    </source>
</evidence>
<evidence type="ECO:0000256" key="10">
    <source>
        <dbReference type="ARBA" id="ARBA00022989"/>
    </source>
</evidence>
<evidence type="ECO:0000256" key="3">
    <source>
        <dbReference type="ARBA" id="ARBA00004477"/>
    </source>
</evidence>
<dbReference type="GO" id="GO:0005741">
    <property type="term" value="C:mitochondrial outer membrane"/>
    <property type="evidence" value="ECO:0007669"/>
    <property type="project" value="UniProtKB-SubCell"/>
</dbReference>
<evidence type="ECO:0000256" key="14">
    <source>
        <dbReference type="ARBA" id="ARBA00038540"/>
    </source>
</evidence>
<dbReference type="AlphaFoldDB" id="A0A9D3MHM8"/>
<feature type="transmembrane region" description="Helical" evidence="17">
    <location>
        <begin position="132"/>
        <end position="154"/>
    </location>
</feature>
<comment type="caution">
    <text evidence="18">The sequence shown here is derived from an EMBL/GenBank/DDBJ whole genome shotgun (WGS) entry which is preliminary data.</text>
</comment>
<keyword evidence="19" id="KW-1185">Reference proteome</keyword>
<keyword evidence="9" id="KW-0256">Endoplasmic reticulum</keyword>
<reference evidence="18" key="1">
    <citation type="submission" date="2021-01" db="EMBL/GenBank/DDBJ databases">
        <title>A chromosome-scale assembly of European eel, Anguilla anguilla.</title>
        <authorList>
            <person name="Henkel C."/>
            <person name="Jong-Raadsen S.A."/>
            <person name="Dufour S."/>
            <person name="Weltzien F.-A."/>
            <person name="Palstra A.P."/>
            <person name="Pelster B."/>
            <person name="Spaink H.P."/>
            <person name="Van Den Thillart G.E."/>
            <person name="Jansen H."/>
            <person name="Zahm M."/>
            <person name="Klopp C."/>
            <person name="Cedric C."/>
            <person name="Louis A."/>
            <person name="Berthelot C."/>
            <person name="Parey E."/>
            <person name="Roest Crollius H."/>
            <person name="Montfort J."/>
            <person name="Robinson-Rechavi M."/>
            <person name="Bucao C."/>
            <person name="Bouchez O."/>
            <person name="Gislard M."/>
            <person name="Lluch J."/>
            <person name="Milhes M."/>
            <person name="Lampietro C."/>
            <person name="Lopez Roques C."/>
            <person name="Donnadieu C."/>
            <person name="Braasch I."/>
            <person name="Desvignes T."/>
            <person name="Postlethwait J."/>
            <person name="Bobe J."/>
            <person name="Guiguen Y."/>
            <person name="Dirks R."/>
        </authorList>
    </citation>
    <scope>NUCLEOTIDE SEQUENCE</scope>
    <source>
        <strain evidence="18">Tag_6206</strain>
        <tissue evidence="18">Liver</tissue>
    </source>
</reference>
<proteinExistence type="inferred from homology"/>
<organism evidence="18 19">
    <name type="scientific">Anguilla anguilla</name>
    <name type="common">European freshwater eel</name>
    <name type="synonym">Muraena anguilla</name>
    <dbReference type="NCBI Taxonomy" id="7936"/>
    <lineage>
        <taxon>Eukaryota</taxon>
        <taxon>Metazoa</taxon>
        <taxon>Chordata</taxon>
        <taxon>Craniata</taxon>
        <taxon>Vertebrata</taxon>
        <taxon>Euteleostomi</taxon>
        <taxon>Actinopterygii</taxon>
        <taxon>Neopterygii</taxon>
        <taxon>Teleostei</taxon>
        <taxon>Anguilliformes</taxon>
        <taxon>Anguillidae</taxon>
        <taxon>Anguilla</taxon>
    </lineage>
</organism>
<dbReference type="PANTHER" id="PTHR10689">
    <property type="entry name" value="MICROSOMAL GLUTATHIONE S-TRANSFERASE 1"/>
    <property type="match status" value="1"/>
</dbReference>
<dbReference type="SUPFAM" id="SSF161084">
    <property type="entry name" value="MAPEG domain-like"/>
    <property type="match status" value="1"/>
</dbReference>
<keyword evidence="7 17" id="KW-0812">Transmembrane</keyword>
<keyword evidence="8" id="KW-1000">Mitochondrion outer membrane</keyword>
<evidence type="ECO:0000256" key="17">
    <source>
        <dbReference type="SAM" id="Phobius"/>
    </source>
</evidence>
<keyword evidence="13 17" id="KW-0472">Membrane</keyword>
<comment type="subunit">
    <text evidence="14">Homotrimer; The trimer binds only one molecule of glutathione.</text>
</comment>
<evidence type="ECO:0000256" key="2">
    <source>
        <dbReference type="ARBA" id="ARBA00004294"/>
    </source>
</evidence>
<feature type="transmembrane region" description="Helical" evidence="17">
    <location>
        <begin position="12"/>
        <end position="33"/>
    </location>
</feature>
<evidence type="ECO:0000256" key="9">
    <source>
        <dbReference type="ARBA" id="ARBA00022824"/>
    </source>
</evidence>
<dbReference type="InterPro" id="IPR001129">
    <property type="entry name" value="Membr-assoc_MAPEG"/>
</dbReference>
<accession>A0A9D3MHM8</accession>
<gene>
    <name evidence="18" type="ORF">ANANG_G00146850</name>
</gene>
<evidence type="ECO:0000256" key="11">
    <source>
        <dbReference type="ARBA" id="ARBA00022990"/>
    </source>
</evidence>
<keyword evidence="11" id="KW-0007">Acetylation</keyword>
<keyword evidence="12" id="KW-0496">Mitochondrion</keyword>
<evidence type="ECO:0000256" key="12">
    <source>
        <dbReference type="ARBA" id="ARBA00023128"/>
    </source>
</evidence>
<dbReference type="EC" id="2.5.1.18" evidence="5"/>
<name>A0A9D3MHM8_ANGAN</name>
<dbReference type="FunFam" id="1.20.120.550:FF:000002">
    <property type="entry name" value="Microsomal glutathione S-transferase 1"/>
    <property type="match status" value="1"/>
</dbReference>
<keyword evidence="10 17" id="KW-1133">Transmembrane helix</keyword>
<evidence type="ECO:0000256" key="15">
    <source>
        <dbReference type="ARBA" id="ARBA00039397"/>
    </source>
</evidence>
<comment type="function">
    <text evidence="1">Conjugation of reduced glutathione to a wide number of exogenous and endogenous hydrophobic electrophiles.</text>
</comment>
<evidence type="ECO:0000256" key="1">
    <source>
        <dbReference type="ARBA" id="ARBA00003701"/>
    </source>
</evidence>
<evidence type="ECO:0000256" key="8">
    <source>
        <dbReference type="ARBA" id="ARBA00022787"/>
    </source>
</evidence>
<dbReference type="EMBL" id="JAFIRN010000007">
    <property type="protein sequence ID" value="KAG5846158.1"/>
    <property type="molecule type" value="Genomic_DNA"/>
</dbReference>
<protein>
    <recommendedName>
        <fullName evidence="15">Microsomal glutathione S-transferase 1</fullName>
        <ecNumber evidence="5">2.5.1.18</ecNumber>
    </recommendedName>
</protein>
<evidence type="ECO:0000256" key="6">
    <source>
        <dbReference type="ARBA" id="ARBA00022679"/>
    </source>
</evidence>
<dbReference type="PANTHER" id="PTHR10689:SF6">
    <property type="entry name" value="MICROSOMAL GLUTATHIONE S-TRANSFERASE 1"/>
    <property type="match status" value="1"/>
</dbReference>
<dbReference type="Pfam" id="PF01124">
    <property type="entry name" value="MAPEG"/>
    <property type="match status" value="1"/>
</dbReference>
<comment type="subcellular location">
    <subcellularLocation>
        <location evidence="3">Endoplasmic reticulum membrane</location>
        <topology evidence="3">Multi-pass membrane protein</topology>
    </subcellularLocation>
    <subcellularLocation>
        <location evidence="2">Mitochondrion outer membrane</location>
    </subcellularLocation>
</comment>
<evidence type="ECO:0000256" key="16">
    <source>
        <dbReference type="ARBA" id="ARBA00049385"/>
    </source>
</evidence>
<dbReference type="Proteomes" id="UP001044222">
    <property type="component" value="Chromosome 7"/>
</dbReference>
<comment type="catalytic activity">
    <reaction evidence="16">
        <text>RX + glutathione = an S-substituted glutathione + a halide anion + H(+)</text>
        <dbReference type="Rhea" id="RHEA:16437"/>
        <dbReference type="ChEBI" id="CHEBI:15378"/>
        <dbReference type="ChEBI" id="CHEBI:16042"/>
        <dbReference type="ChEBI" id="CHEBI:17792"/>
        <dbReference type="ChEBI" id="CHEBI:57925"/>
        <dbReference type="ChEBI" id="CHEBI:90779"/>
        <dbReference type="EC" id="2.5.1.18"/>
    </reaction>
    <physiologicalReaction direction="left-to-right" evidence="16">
        <dbReference type="Rhea" id="RHEA:16438"/>
    </physiologicalReaction>
</comment>
<sequence length="155" mass="17577">MAEVVHMIDSEVFLAFSTYATIVILKMMLLSLLTTSCQLRRKVSVDHEDTVFVKSEDDQRKAVRAGPDVERVRRWHQNDLENIVSFVLIGLLYALTGPDLHVALLHFRVFLCSQIVHTVAYMTSLPPPTRTLAFSVGIVCTLSMVYRVLCTAFYL</sequence>
<evidence type="ECO:0000256" key="5">
    <source>
        <dbReference type="ARBA" id="ARBA00012452"/>
    </source>
</evidence>
<dbReference type="GO" id="GO:0004364">
    <property type="term" value="F:glutathione transferase activity"/>
    <property type="evidence" value="ECO:0007669"/>
    <property type="project" value="UniProtKB-EC"/>
</dbReference>
<dbReference type="InterPro" id="IPR040162">
    <property type="entry name" value="MGST1-like"/>
</dbReference>
<comment type="similarity">
    <text evidence="4">Belongs to the MAPEG family.</text>
</comment>
<keyword evidence="6" id="KW-0808">Transferase</keyword>
<evidence type="ECO:0000256" key="13">
    <source>
        <dbReference type="ARBA" id="ARBA00023136"/>
    </source>
</evidence>
<evidence type="ECO:0000256" key="4">
    <source>
        <dbReference type="ARBA" id="ARBA00010459"/>
    </source>
</evidence>
<feature type="transmembrane region" description="Helical" evidence="17">
    <location>
        <begin position="80"/>
        <end position="96"/>
    </location>
</feature>
<dbReference type="InterPro" id="IPR023352">
    <property type="entry name" value="MAPEG-like_dom_sf"/>
</dbReference>
<dbReference type="GO" id="GO:0005789">
    <property type="term" value="C:endoplasmic reticulum membrane"/>
    <property type="evidence" value="ECO:0007669"/>
    <property type="project" value="UniProtKB-SubCell"/>
</dbReference>
<evidence type="ECO:0000256" key="7">
    <source>
        <dbReference type="ARBA" id="ARBA00022692"/>
    </source>
</evidence>